<protein>
    <submittedName>
        <fullName evidence="1">MazF family transcriptional regulator</fullName>
    </submittedName>
</protein>
<dbReference type="Proteomes" id="UP000245735">
    <property type="component" value="Unassembled WGS sequence"/>
</dbReference>
<comment type="caution">
    <text evidence="1">The sequence shown here is derived from an EMBL/GenBank/DDBJ whole genome shotgun (WGS) entry which is preliminary data.</text>
</comment>
<evidence type="ECO:0000313" key="2">
    <source>
        <dbReference type="Proteomes" id="UP000245735"/>
    </source>
</evidence>
<gene>
    <name evidence="1" type="ORF">DKZ35_10770</name>
</gene>
<evidence type="ECO:0000313" key="1">
    <source>
        <dbReference type="EMBL" id="PWT36364.1"/>
    </source>
</evidence>
<feature type="non-terminal residue" evidence="1">
    <location>
        <position position="1"/>
    </location>
</feature>
<organism evidence="1 2">
    <name type="scientific">Limosilactobacillus reuteri</name>
    <name type="common">Lactobacillus reuteri</name>
    <dbReference type="NCBI Taxonomy" id="1598"/>
    <lineage>
        <taxon>Bacteria</taxon>
        <taxon>Bacillati</taxon>
        <taxon>Bacillota</taxon>
        <taxon>Bacilli</taxon>
        <taxon>Lactobacillales</taxon>
        <taxon>Lactobacillaceae</taxon>
        <taxon>Limosilactobacillus</taxon>
    </lineage>
</organism>
<dbReference type="AlphaFoldDB" id="A0ABD6Y409"/>
<accession>A0ABD6Y409</accession>
<sequence>DSSPTYRSGGILANLWINGSVSTGVKGYVVLWQLQNFDYHARNGVIVNHLSEKMIKQLQQYVNDMVGNE</sequence>
<name>A0ABD6Y409_LIMRT</name>
<dbReference type="EMBL" id="QGHV01000101">
    <property type="protein sequence ID" value="PWT36364.1"/>
    <property type="molecule type" value="Genomic_DNA"/>
</dbReference>
<reference evidence="2" key="1">
    <citation type="journal article" date="2018" name="Front. Microbiol.">
        <title>Comparative Genomics of the Herbivore Gut Symbiont Lactobacillus reuteri Reveals Genetic Diversity and Lifestyle Adaptation.</title>
        <authorList>
            <person name="Zhao J."/>
        </authorList>
    </citation>
    <scope>NUCLEOTIDE SEQUENCE [LARGE SCALE GENOMIC DNA]</scope>
    <source>
        <strain evidence="2">LR9</strain>
    </source>
</reference>
<proteinExistence type="predicted"/>